<keyword evidence="1" id="KW-1133">Transmembrane helix</keyword>
<proteinExistence type="predicted"/>
<keyword evidence="3" id="KW-1185">Reference proteome</keyword>
<dbReference type="EMBL" id="NPMS01000001">
    <property type="protein sequence ID" value="OZU90638.1"/>
    <property type="molecule type" value="Genomic_DNA"/>
</dbReference>
<name>A0A265NF25_9BACI</name>
<dbReference type="RefSeq" id="WP_094884377.1">
    <property type="nucleotide sequence ID" value="NZ_NPMS01000001.1"/>
</dbReference>
<reference evidence="2 3" key="1">
    <citation type="submission" date="2017-08" db="EMBL/GenBank/DDBJ databases">
        <title>Virgibacillus indicus sp. nov. and Virgibacillus profoundi sp. nov, two moderately halophilic bacteria isolated from marine sediment by using the Microfluidic Streak Plate.</title>
        <authorList>
            <person name="Xu B."/>
            <person name="Hu B."/>
            <person name="Wang J."/>
            <person name="Zhu Y."/>
            <person name="Huang L."/>
            <person name="Du W."/>
            <person name="Huang Y."/>
        </authorList>
    </citation>
    <scope>NUCLEOTIDE SEQUENCE [LARGE SCALE GENOMIC DNA]</scope>
    <source>
        <strain evidence="2 3">IO3-P2-C2</strain>
    </source>
</reference>
<gene>
    <name evidence="2" type="ORF">CIL03_05735</name>
</gene>
<comment type="caution">
    <text evidence="2">The sequence shown here is derived from an EMBL/GenBank/DDBJ whole genome shotgun (WGS) entry which is preliminary data.</text>
</comment>
<evidence type="ECO:0000313" key="2">
    <source>
        <dbReference type="EMBL" id="OZU90638.1"/>
    </source>
</evidence>
<dbReference type="AlphaFoldDB" id="A0A265NF25"/>
<dbReference type="OrthoDB" id="2440739at2"/>
<evidence type="ECO:0000256" key="1">
    <source>
        <dbReference type="SAM" id="Phobius"/>
    </source>
</evidence>
<keyword evidence="1" id="KW-0472">Membrane</keyword>
<dbReference type="Proteomes" id="UP000216498">
    <property type="component" value="Unassembled WGS sequence"/>
</dbReference>
<dbReference type="InterPro" id="IPR021324">
    <property type="entry name" value="DUF2929"/>
</dbReference>
<feature type="transmembrane region" description="Helical" evidence="1">
    <location>
        <begin position="35"/>
        <end position="53"/>
    </location>
</feature>
<protein>
    <submittedName>
        <fullName evidence="2">DUF2929 domain-containing protein</fullName>
    </submittedName>
</protein>
<sequence>MRYIVTIIWAVLISAVISYVLSSMAGDAFSMPGTLLLAGIFIVATFLLGDGILKEDKSNS</sequence>
<evidence type="ECO:0000313" key="3">
    <source>
        <dbReference type="Proteomes" id="UP000216498"/>
    </source>
</evidence>
<accession>A0A265NF25</accession>
<organism evidence="2 3">
    <name type="scientific">Virgibacillus indicus</name>
    <dbReference type="NCBI Taxonomy" id="2024554"/>
    <lineage>
        <taxon>Bacteria</taxon>
        <taxon>Bacillati</taxon>
        <taxon>Bacillota</taxon>
        <taxon>Bacilli</taxon>
        <taxon>Bacillales</taxon>
        <taxon>Bacillaceae</taxon>
        <taxon>Virgibacillus</taxon>
    </lineage>
</organism>
<keyword evidence="1" id="KW-0812">Transmembrane</keyword>
<dbReference type="Pfam" id="PF11151">
    <property type="entry name" value="DUF2929"/>
    <property type="match status" value="1"/>
</dbReference>